<keyword evidence="3" id="KW-1185">Reference proteome</keyword>
<evidence type="ECO:0000313" key="3">
    <source>
        <dbReference type="Proteomes" id="UP000265515"/>
    </source>
</evidence>
<feature type="compositionally biased region" description="Polar residues" evidence="1">
    <location>
        <begin position="68"/>
        <end position="77"/>
    </location>
</feature>
<dbReference type="Proteomes" id="UP000265515">
    <property type="component" value="Unassembled WGS sequence"/>
</dbReference>
<feature type="compositionally biased region" description="Basic and acidic residues" evidence="1">
    <location>
        <begin position="221"/>
        <end position="231"/>
    </location>
</feature>
<evidence type="ECO:0000256" key="1">
    <source>
        <dbReference type="SAM" id="MobiDB-lite"/>
    </source>
</evidence>
<dbReference type="EMBL" id="BFEA01000195">
    <property type="protein sequence ID" value="GBG74031.1"/>
    <property type="molecule type" value="Genomic_DNA"/>
</dbReference>
<proteinExistence type="predicted"/>
<feature type="region of interest" description="Disordered" evidence="1">
    <location>
        <begin position="199"/>
        <end position="243"/>
    </location>
</feature>
<organism evidence="2 3">
    <name type="scientific">Chara braunii</name>
    <name type="common">Braun's stonewort</name>
    <dbReference type="NCBI Taxonomy" id="69332"/>
    <lineage>
        <taxon>Eukaryota</taxon>
        <taxon>Viridiplantae</taxon>
        <taxon>Streptophyta</taxon>
        <taxon>Charophyceae</taxon>
        <taxon>Charales</taxon>
        <taxon>Characeae</taxon>
        <taxon>Chara</taxon>
    </lineage>
</organism>
<gene>
    <name evidence="2" type="ORF">CBR_g17742</name>
</gene>
<comment type="caution">
    <text evidence="2">The sequence shown here is derived from an EMBL/GenBank/DDBJ whole genome shotgun (WGS) entry which is preliminary data.</text>
</comment>
<reference evidence="2 3" key="1">
    <citation type="journal article" date="2018" name="Cell">
        <title>The Chara Genome: Secondary Complexity and Implications for Plant Terrestrialization.</title>
        <authorList>
            <person name="Nishiyama T."/>
            <person name="Sakayama H."/>
            <person name="Vries J.D."/>
            <person name="Buschmann H."/>
            <person name="Saint-Marcoux D."/>
            <person name="Ullrich K.K."/>
            <person name="Haas F.B."/>
            <person name="Vanderstraeten L."/>
            <person name="Becker D."/>
            <person name="Lang D."/>
            <person name="Vosolsobe S."/>
            <person name="Rombauts S."/>
            <person name="Wilhelmsson P.K.I."/>
            <person name="Janitza P."/>
            <person name="Kern R."/>
            <person name="Heyl A."/>
            <person name="Rumpler F."/>
            <person name="Villalobos L.I.A.C."/>
            <person name="Clay J.M."/>
            <person name="Skokan R."/>
            <person name="Toyoda A."/>
            <person name="Suzuki Y."/>
            <person name="Kagoshima H."/>
            <person name="Schijlen E."/>
            <person name="Tajeshwar N."/>
            <person name="Catarino B."/>
            <person name="Hetherington A.J."/>
            <person name="Saltykova A."/>
            <person name="Bonnot C."/>
            <person name="Breuninger H."/>
            <person name="Symeonidi A."/>
            <person name="Radhakrishnan G.V."/>
            <person name="Van Nieuwerburgh F."/>
            <person name="Deforce D."/>
            <person name="Chang C."/>
            <person name="Karol K.G."/>
            <person name="Hedrich R."/>
            <person name="Ulvskov P."/>
            <person name="Glockner G."/>
            <person name="Delwiche C.F."/>
            <person name="Petrasek J."/>
            <person name="Van de Peer Y."/>
            <person name="Friml J."/>
            <person name="Beilby M."/>
            <person name="Dolan L."/>
            <person name="Kohara Y."/>
            <person name="Sugano S."/>
            <person name="Fujiyama A."/>
            <person name="Delaux P.-M."/>
            <person name="Quint M."/>
            <person name="TheiBen G."/>
            <person name="Hagemann M."/>
            <person name="Harholt J."/>
            <person name="Dunand C."/>
            <person name="Zachgo S."/>
            <person name="Langdale J."/>
            <person name="Maumus F."/>
            <person name="Straeten D.V.D."/>
            <person name="Gould S.B."/>
            <person name="Rensing S.A."/>
        </authorList>
    </citation>
    <scope>NUCLEOTIDE SEQUENCE [LARGE SCALE GENOMIC DNA]</scope>
    <source>
        <strain evidence="2 3">S276</strain>
    </source>
</reference>
<dbReference type="Gramene" id="GBG74031">
    <property type="protein sequence ID" value="GBG74031"/>
    <property type="gene ID" value="CBR_g17742"/>
</dbReference>
<feature type="compositionally biased region" description="Basic and acidic residues" evidence="1">
    <location>
        <begin position="49"/>
        <end position="61"/>
    </location>
</feature>
<protein>
    <submittedName>
        <fullName evidence="2">Uncharacterized protein</fullName>
    </submittedName>
</protein>
<accession>A0A388KVF7</accession>
<feature type="region of interest" description="Disordered" evidence="1">
    <location>
        <begin position="1"/>
        <end position="101"/>
    </location>
</feature>
<feature type="compositionally biased region" description="Basic residues" evidence="1">
    <location>
        <begin position="211"/>
        <end position="220"/>
    </location>
</feature>
<evidence type="ECO:0000313" key="2">
    <source>
        <dbReference type="EMBL" id="GBG74031.1"/>
    </source>
</evidence>
<name>A0A388KVF7_CHABU</name>
<feature type="compositionally biased region" description="Basic and acidic residues" evidence="1">
    <location>
        <begin position="1"/>
        <end position="13"/>
    </location>
</feature>
<dbReference type="AlphaFoldDB" id="A0A388KVF7"/>
<sequence>MDQRNLGRSKEAHLQSPSAGGQARRMDCQEEEAKDGPGTSTTPTKLRQRLSEDIKELKIQDGADDYNTETSEATSQQDRSEGGRKQHRGTKASMKRDRRQLTKNDEQTWMKHLPPLLFMAAQLGTFVLAWTISPDVTILPSLEIPGPPMPLEIINLNRRIFGRDIALHPQESQQERNLPTEKKAYGRINPSLKSLPEQLTRHCPSQDHKTKSASRTRGRFHKGEGEQHGCEEDGGTANQAGPHFASRPLRAFYYHDRQCPGRDYNSHPTL</sequence>